<evidence type="ECO:0000313" key="2">
    <source>
        <dbReference type="Proteomes" id="UP001139477"/>
    </source>
</evidence>
<protein>
    <submittedName>
        <fullName evidence="1">Uncharacterized protein</fullName>
    </submittedName>
</protein>
<dbReference type="AlphaFoldDB" id="A0A9X2JP48"/>
<organism evidence="1 2">
    <name type="scientific">Limimaricola litoreus</name>
    <dbReference type="NCBI Taxonomy" id="2955316"/>
    <lineage>
        <taxon>Bacteria</taxon>
        <taxon>Pseudomonadati</taxon>
        <taxon>Pseudomonadota</taxon>
        <taxon>Alphaproteobacteria</taxon>
        <taxon>Rhodobacterales</taxon>
        <taxon>Paracoccaceae</taxon>
        <taxon>Limimaricola</taxon>
    </lineage>
</organism>
<gene>
    <name evidence="1" type="ORF">NHG85_07595</name>
</gene>
<accession>A0A9X2JP48</accession>
<keyword evidence="2" id="KW-1185">Reference proteome</keyword>
<proteinExistence type="predicted"/>
<sequence length="388" mass="43321">MTLDGTLRLTRIAPYLAIAHLPDPPEREPQPIIDPERDDAAARYLRRLAANGRAAGLDSVYYDNRDDGHSELPPTAFPQITRIRYDDALRAKGLGYGLAGALLFDRIVIGNSSTAYTNGPDARSLPRHAMTHPPEPQRAYASYALNHIYVYPEHRDHDEADLFPANWPYMLISQGSSYSDRPFLEAIAMTIAAFRPETLARLRQERLLAPTVQMVFRRAQSQVRSRRDYLSQTAHPVVFDTDAIQPVRMMAMAQSIAPEDIPPMVRLRVESETGKPARDEALPLGYGFDTPSSIARAWETSDEPRTMILSSSGTSDPNQRPLQFEWLVIGTDQDKVRLVPQGPKGDRMQVVFRPGALPGQRIDIAVFADNGRHLSAPAFFSVTHSGRI</sequence>
<evidence type="ECO:0000313" key="1">
    <source>
        <dbReference type="EMBL" id="MCP1168389.1"/>
    </source>
</evidence>
<dbReference type="RefSeq" id="WP_253331254.1">
    <property type="nucleotide sequence ID" value="NZ_JAMYXC010000112.1"/>
</dbReference>
<dbReference type="EMBL" id="JAMYXC010000112">
    <property type="protein sequence ID" value="MCP1168389.1"/>
    <property type="molecule type" value="Genomic_DNA"/>
</dbReference>
<comment type="caution">
    <text evidence="1">The sequence shown here is derived from an EMBL/GenBank/DDBJ whole genome shotgun (WGS) entry which is preliminary data.</text>
</comment>
<dbReference type="Proteomes" id="UP001139477">
    <property type="component" value="Unassembled WGS sequence"/>
</dbReference>
<name>A0A9X2JP48_9RHOB</name>
<reference evidence="1" key="1">
    <citation type="submission" date="2022-06" db="EMBL/GenBank/DDBJ databases">
        <title>Limimaricola sediminis sp. nov., isolated from an intertidal sediment.</title>
        <authorList>
            <person name="Shao X."/>
        </authorList>
    </citation>
    <scope>NUCLEOTIDE SEQUENCE</scope>
    <source>
        <strain evidence="1">ASW11-118</strain>
    </source>
</reference>